<evidence type="ECO:0000313" key="2">
    <source>
        <dbReference type="Proteomes" id="UP001310890"/>
    </source>
</evidence>
<name>A0AAN7YP56_9PEZI</name>
<comment type="caution">
    <text evidence="1">The sequence shown here is derived from an EMBL/GenBank/DDBJ whole genome shotgun (WGS) entry which is preliminary data.</text>
</comment>
<protein>
    <submittedName>
        <fullName evidence="1">Uncharacterized protein</fullName>
    </submittedName>
</protein>
<dbReference type="Proteomes" id="UP001310890">
    <property type="component" value="Unassembled WGS sequence"/>
</dbReference>
<dbReference type="EMBL" id="JAVRRL010000033">
    <property type="protein sequence ID" value="KAK5112132.1"/>
    <property type="molecule type" value="Genomic_DNA"/>
</dbReference>
<accession>A0AAN7YP56</accession>
<reference evidence="1" key="1">
    <citation type="submission" date="2023-08" db="EMBL/GenBank/DDBJ databases">
        <title>Black Yeasts Isolated from many extreme environments.</title>
        <authorList>
            <person name="Coleine C."/>
            <person name="Stajich J.E."/>
            <person name="Selbmann L."/>
        </authorList>
    </citation>
    <scope>NUCLEOTIDE SEQUENCE</scope>
    <source>
        <strain evidence="1">CCFEE 5401</strain>
    </source>
</reference>
<organism evidence="1 2">
    <name type="scientific">Meristemomyces frigidus</name>
    <dbReference type="NCBI Taxonomy" id="1508187"/>
    <lineage>
        <taxon>Eukaryota</taxon>
        <taxon>Fungi</taxon>
        <taxon>Dikarya</taxon>
        <taxon>Ascomycota</taxon>
        <taxon>Pezizomycotina</taxon>
        <taxon>Dothideomycetes</taxon>
        <taxon>Dothideomycetidae</taxon>
        <taxon>Mycosphaerellales</taxon>
        <taxon>Teratosphaeriaceae</taxon>
        <taxon>Meristemomyces</taxon>
    </lineage>
</organism>
<proteinExistence type="predicted"/>
<evidence type="ECO:0000313" key="1">
    <source>
        <dbReference type="EMBL" id="KAK5112132.1"/>
    </source>
</evidence>
<sequence>MVLDIAGQPSAVEPSPVNVLYTTWVAEVTVEVEAALVEVATSEDEEDRLLELEAELEDETTELRLEVLVVVESELVARGEDEEDRLLKLGAGMTFAARIDTVLELGLVVVVDVLCGTKKWVFALKVDVDVKPALDTTEVVVVLVKLDEVGELLLTVELDDELKMELFSKLDVVVDVAVERALGAKLEASLIVELDVEVDS</sequence>
<dbReference type="AlphaFoldDB" id="A0AAN7YP56"/>
<gene>
    <name evidence="1" type="ORF">LTR62_004475</name>
</gene>